<reference evidence="5 6" key="1">
    <citation type="submission" date="2011-02" db="EMBL/GenBank/DDBJ databases">
        <title>The Genome Sequence of Sphaeroforma arctica JP610.</title>
        <authorList>
            <consortium name="The Broad Institute Genome Sequencing Platform"/>
            <person name="Russ C."/>
            <person name="Cuomo C."/>
            <person name="Young S.K."/>
            <person name="Zeng Q."/>
            <person name="Gargeya S."/>
            <person name="Alvarado L."/>
            <person name="Berlin A."/>
            <person name="Chapman S.B."/>
            <person name="Chen Z."/>
            <person name="Freedman E."/>
            <person name="Gellesch M."/>
            <person name="Goldberg J."/>
            <person name="Griggs A."/>
            <person name="Gujja S."/>
            <person name="Heilman E."/>
            <person name="Heiman D."/>
            <person name="Howarth C."/>
            <person name="Mehta T."/>
            <person name="Neiman D."/>
            <person name="Pearson M."/>
            <person name="Roberts A."/>
            <person name="Saif S."/>
            <person name="Shea T."/>
            <person name="Shenoy N."/>
            <person name="Sisk P."/>
            <person name="Stolte C."/>
            <person name="Sykes S."/>
            <person name="White J."/>
            <person name="Yandava C."/>
            <person name="Burger G."/>
            <person name="Gray M.W."/>
            <person name="Holland P.W.H."/>
            <person name="King N."/>
            <person name="Lang F.B.F."/>
            <person name="Roger A.J."/>
            <person name="Ruiz-Trillo I."/>
            <person name="Haas B."/>
            <person name="Nusbaum C."/>
            <person name="Birren B."/>
        </authorList>
    </citation>
    <scope>NUCLEOTIDE SEQUENCE [LARGE SCALE GENOMIC DNA]</scope>
    <source>
        <strain evidence="5 6">JP610</strain>
    </source>
</reference>
<protein>
    <recommendedName>
        <fullName evidence="7">C3H1-type domain-containing protein</fullName>
    </recommendedName>
</protein>
<feature type="compositionally biased region" description="Polar residues" evidence="2">
    <location>
        <begin position="50"/>
        <end position="74"/>
    </location>
</feature>
<feature type="domain" description="C3H1-type" evidence="3">
    <location>
        <begin position="243"/>
        <end position="271"/>
    </location>
</feature>
<dbReference type="Gene3D" id="3.30.160.60">
    <property type="entry name" value="Classic Zinc Finger"/>
    <property type="match status" value="1"/>
</dbReference>
<feature type="zinc finger region" description="C3H1-type" evidence="1">
    <location>
        <begin position="243"/>
        <end position="271"/>
    </location>
</feature>
<feature type="compositionally biased region" description="Gly residues" evidence="2">
    <location>
        <begin position="77"/>
        <end position="95"/>
    </location>
</feature>
<dbReference type="Gene3D" id="4.10.1000.10">
    <property type="entry name" value="Zinc finger, CCCH-type"/>
    <property type="match status" value="1"/>
</dbReference>
<feature type="region of interest" description="Disordered" evidence="2">
    <location>
        <begin position="197"/>
        <end position="218"/>
    </location>
</feature>
<keyword evidence="1" id="KW-0863">Zinc-finger</keyword>
<dbReference type="GO" id="GO:0005634">
    <property type="term" value="C:nucleus"/>
    <property type="evidence" value="ECO:0007669"/>
    <property type="project" value="TreeGrafter"/>
</dbReference>
<evidence type="ECO:0008006" key="7">
    <source>
        <dbReference type="Google" id="ProtNLM"/>
    </source>
</evidence>
<dbReference type="InterPro" id="IPR000571">
    <property type="entry name" value="Znf_CCCH"/>
</dbReference>
<dbReference type="SUPFAM" id="SSF57667">
    <property type="entry name" value="beta-beta-alpha zinc fingers"/>
    <property type="match status" value="1"/>
</dbReference>
<dbReference type="EMBL" id="KQ241884">
    <property type="protein sequence ID" value="KNC82872.1"/>
    <property type="molecule type" value="Genomic_DNA"/>
</dbReference>
<dbReference type="PROSITE" id="PS50157">
    <property type="entry name" value="ZINC_FINGER_C2H2_2"/>
    <property type="match status" value="1"/>
</dbReference>
<evidence type="ECO:0000256" key="1">
    <source>
        <dbReference type="PROSITE-ProRule" id="PRU00723"/>
    </source>
</evidence>
<evidence type="ECO:0000313" key="6">
    <source>
        <dbReference type="Proteomes" id="UP000054560"/>
    </source>
</evidence>
<dbReference type="Pfam" id="PF10453">
    <property type="entry name" value="NUFIP1"/>
    <property type="match status" value="1"/>
</dbReference>
<feature type="domain" description="C2H2-type" evidence="4">
    <location>
        <begin position="116"/>
        <end position="143"/>
    </location>
</feature>
<dbReference type="GeneID" id="25905355"/>
<dbReference type="InterPro" id="IPR019496">
    <property type="entry name" value="NUFIP1_cons_dom"/>
</dbReference>
<dbReference type="AlphaFoldDB" id="A0A0L0G156"/>
<feature type="region of interest" description="Disordered" evidence="2">
    <location>
        <begin position="1"/>
        <end position="22"/>
    </location>
</feature>
<dbReference type="Proteomes" id="UP000054560">
    <property type="component" value="Unassembled WGS sequence"/>
</dbReference>
<feature type="compositionally biased region" description="Polar residues" evidence="2">
    <location>
        <begin position="207"/>
        <end position="218"/>
    </location>
</feature>
<dbReference type="InterPro" id="IPR039136">
    <property type="entry name" value="NUFIP1-like"/>
</dbReference>
<dbReference type="PROSITE" id="PS00028">
    <property type="entry name" value="ZINC_FINGER_C2H2_1"/>
    <property type="match status" value="1"/>
</dbReference>
<dbReference type="GO" id="GO:0003723">
    <property type="term" value="F:RNA binding"/>
    <property type="evidence" value="ECO:0007669"/>
    <property type="project" value="InterPro"/>
</dbReference>
<dbReference type="GO" id="GO:0008270">
    <property type="term" value="F:zinc ion binding"/>
    <property type="evidence" value="ECO:0007669"/>
    <property type="project" value="UniProtKB-KW"/>
</dbReference>
<dbReference type="PANTHER" id="PTHR13309">
    <property type="entry name" value="NUCLEAR FRAGILE X MENTAL RETARDATION PROTEIN INTERACTING PROTEIN 1"/>
    <property type="match status" value="1"/>
</dbReference>
<evidence type="ECO:0000313" key="5">
    <source>
        <dbReference type="EMBL" id="KNC82872.1"/>
    </source>
</evidence>
<evidence type="ECO:0000259" key="3">
    <source>
        <dbReference type="PROSITE" id="PS50103"/>
    </source>
</evidence>
<name>A0A0L0G156_9EUKA</name>
<keyword evidence="1" id="KW-0479">Metal-binding</keyword>
<dbReference type="PANTHER" id="PTHR13309:SF0">
    <property type="entry name" value="FMR1-INTERACTING PROTEIN NUFIP1"/>
    <property type="match status" value="1"/>
</dbReference>
<evidence type="ECO:0000256" key="2">
    <source>
        <dbReference type="SAM" id="MobiDB-lite"/>
    </source>
</evidence>
<proteinExistence type="predicted"/>
<dbReference type="RefSeq" id="XP_014156774.1">
    <property type="nucleotide sequence ID" value="XM_014301299.1"/>
</dbReference>
<accession>A0A0L0G156</accession>
<dbReference type="InterPro" id="IPR036236">
    <property type="entry name" value="Znf_C2H2_sf"/>
</dbReference>
<evidence type="ECO:0000259" key="4">
    <source>
        <dbReference type="PROSITE" id="PS50157"/>
    </source>
</evidence>
<dbReference type="OrthoDB" id="273070at2759"/>
<sequence length="319" mass="34890">MFPAPFQPTKDGAVPDSSAWSGVPTAAPRWLTAGQSQMFHYQPQSLYSSGNYGNQVQQHGSHGYNNGNRQNMSGQYMGPGGRGGRGGRGAYGGGGRSKELTFDDALNGLKGGSHTWECKNCDKTFVQESQLESHLKQHVSCEHDGCEFSAAKKVVVVHRETVHGKESGPPSVAVPSLDTPEEIEAWREARRRNWQTKIGSKRKLEQDTSASSKRQNVNGNALAALSGYASGSDSNEETKAKDDKKKRVCKYFNGKRGCNKGDKCPLLHQAKKNKPGQKNRVVIKGSLFERLGGVVGPQQQQYTELIQCIRHIVTNGFLQ</sequence>
<feature type="region of interest" description="Disordered" evidence="2">
    <location>
        <begin position="50"/>
        <end position="95"/>
    </location>
</feature>
<dbReference type="SMART" id="SM00355">
    <property type="entry name" value="ZnF_C2H2"/>
    <property type="match status" value="2"/>
</dbReference>
<dbReference type="GO" id="GO:0000492">
    <property type="term" value="P:box C/D snoRNP assembly"/>
    <property type="evidence" value="ECO:0007669"/>
    <property type="project" value="TreeGrafter"/>
</dbReference>
<keyword evidence="6" id="KW-1185">Reference proteome</keyword>
<keyword evidence="1" id="KW-0862">Zinc</keyword>
<dbReference type="STRING" id="667725.A0A0L0G156"/>
<organism evidence="5 6">
    <name type="scientific">Sphaeroforma arctica JP610</name>
    <dbReference type="NCBI Taxonomy" id="667725"/>
    <lineage>
        <taxon>Eukaryota</taxon>
        <taxon>Ichthyosporea</taxon>
        <taxon>Ichthyophonida</taxon>
        <taxon>Sphaeroforma</taxon>
    </lineage>
</organism>
<gene>
    <name evidence="5" type="ORF">SARC_04851</name>
</gene>
<dbReference type="InterPro" id="IPR013087">
    <property type="entry name" value="Znf_C2H2_type"/>
</dbReference>
<dbReference type="PROSITE" id="PS50103">
    <property type="entry name" value="ZF_C3H1"/>
    <property type="match status" value="1"/>
</dbReference>